<dbReference type="STRING" id="1797785.A3B45_01905"/>
<gene>
    <name evidence="2" type="ORF">A3B45_01905</name>
</gene>
<protein>
    <recommendedName>
        <fullName evidence="4">Prepilin-type N-terminal cleavage/methylation domain-containing protein</fullName>
    </recommendedName>
</protein>
<organism evidence="2 3">
    <name type="scientific">Candidatus Daviesbacteria bacterium RIFCSPLOWO2_01_FULL_39_12</name>
    <dbReference type="NCBI Taxonomy" id="1797785"/>
    <lineage>
        <taxon>Bacteria</taxon>
        <taxon>Candidatus Daviesiibacteriota</taxon>
    </lineage>
</organism>
<keyword evidence="1" id="KW-1133">Transmembrane helix</keyword>
<feature type="transmembrane region" description="Helical" evidence="1">
    <location>
        <begin position="7"/>
        <end position="30"/>
    </location>
</feature>
<sequence length="137" mass="14994">MNNHEKGFSLAEILLVLAGVGFLIILLATFPNSIKLVTWSRNQSMAKEIAAQEVEKVREQSYINLAPGTQSLDETDDLRIGLLPEGGGEKVIADCDPAICIQSELVKKVTITINWNEEGNIRQAKLVTFISEGGLNQ</sequence>
<evidence type="ECO:0000256" key="1">
    <source>
        <dbReference type="SAM" id="Phobius"/>
    </source>
</evidence>
<dbReference type="AlphaFoldDB" id="A0A1F5KMD1"/>
<accession>A0A1F5KMD1</accession>
<dbReference type="EMBL" id="MFDM01000031">
    <property type="protein sequence ID" value="OGE41955.1"/>
    <property type="molecule type" value="Genomic_DNA"/>
</dbReference>
<keyword evidence="1" id="KW-0472">Membrane</keyword>
<evidence type="ECO:0000313" key="3">
    <source>
        <dbReference type="Proteomes" id="UP000178565"/>
    </source>
</evidence>
<dbReference type="Proteomes" id="UP000178565">
    <property type="component" value="Unassembled WGS sequence"/>
</dbReference>
<evidence type="ECO:0000313" key="2">
    <source>
        <dbReference type="EMBL" id="OGE41955.1"/>
    </source>
</evidence>
<comment type="caution">
    <text evidence="2">The sequence shown here is derived from an EMBL/GenBank/DDBJ whole genome shotgun (WGS) entry which is preliminary data.</text>
</comment>
<evidence type="ECO:0008006" key="4">
    <source>
        <dbReference type="Google" id="ProtNLM"/>
    </source>
</evidence>
<keyword evidence="1" id="KW-0812">Transmembrane</keyword>
<name>A0A1F5KMD1_9BACT</name>
<proteinExistence type="predicted"/>
<reference evidence="2 3" key="1">
    <citation type="journal article" date="2016" name="Nat. Commun.">
        <title>Thousands of microbial genomes shed light on interconnected biogeochemical processes in an aquifer system.</title>
        <authorList>
            <person name="Anantharaman K."/>
            <person name="Brown C.T."/>
            <person name="Hug L.A."/>
            <person name="Sharon I."/>
            <person name="Castelle C.J."/>
            <person name="Probst A.J."/>
            <person name="Thomas B.C."/>
            <person name="Singh A."/>
            <person name="Wilkins M.J."/>
            <person name="Karaoz U."/>
            <person name="Brodie E.L."/>
            <person name="Williams K.H."/>
            <person name="Hubbard S.S."/>
            <person name="Banfield J.F."/>
        </authorList>
    </citation>
    <scope>NUCLEOTIDE SEQUENCE [LARGE SCALE GENOMIC DNA]</scope>
</reference>